<dbReference type="Proteomes" id="UP000076722">
    <property type="component" value="Unassembled WGS sequence"/>
</dbReference>
<organism evidence="3 4">
    <name type="scientific">Sistotremastrum niveocremeum HHB9708</name>
    <dbReference type="NCBI Taxonomy" id="1314777"/>
    <lineage>
        <taxon>Eukaryota</taxon>
        <taxon>Fungi</taxon>
        <taxon>Dikarya</taxon>
        <taxon>Basidiomycota</taxon>
        <taxon>Agaricomycotina</taxon>
        <taxon>Agaricomycetes</taxon>
        <taxon>Sistotremastrales</taxon>
        <taxon>Sistotremastraceae</taxon>
        <taxon>Sertulicium</taxon>
        <taxon>Sertulicium niveocremeum</taxon>
    </lineage>
</organism>
<dbReference type="EMBL" id="KV419402">
    <property type="protein sequence ID" value="KZS95027.1"/>
    <property type="molecule type" value="Genomic_DNA"/>
</dbReference>
<keyword evidence="1" id="KW-0175">Coiled coil</keyword>
<evidence type="ECO:0000313" key="4">
    <source>
        <dbReference type="Proteomes" id="UP000076722"/>
    </source>
</evidence>
<keyword evidence="2" id="KW-0472">Membrane</keyword>
<evidence type="ECO:0000256" key="2">
    <source>
        <dbReference type="SAM" id="Phobius"/>
    </source>
</evidence>
<dbReference type="STRING" id="1314777.A0A164WGK6"/>
<gene>
    <name evidence="3" type="ORF">SISNIDRAFT_464701</name>
</gene>
<feature type="coiled-coil region" evidence="1">
    <location>
        <begin position="41"/>
        <end position="68"/>
    </location>
</feature>
<dbReference type="InterPro" id="IPR005024">
    <property type="entry name" value="Snf7_fam"/>
</dbReference>
<reference evidence="3 4" key="1">
    <citation type="journal article" date="2016" name="Mol. Biol. Evol.">
        <title>Comparative Genomics of Early-Diverging Mushroom-Forming Fungi Provides Insights into the Origins of Lignocellulose Decay Capabilities.</title>
        <authorList>
            <person name="Nagy L.G."/>
            <person name="Riley R."/>
            <person name="Tritt A."/>
            <person name="Adam C."/>
            <person name="Daum C."/>
            <person name="Floudas D."/>
            <person name="Sun H."/>
            <person name="Yadav J.S."/>
            <person name="Pangilinan J."/>
            <person name="Larsson K.H."/>
            <person name="Matsuura K."/>
            <person name="Barry K."/>
            <person name="Labutti K."/>
            <person name="Kuo R."/>
            <person name="Ohm R.A."/>
            <person name="Bhattacharya S.S."/>
            <person name="Shirouzu T."/>
            <person name="Yoshinaga Y."/>
            <person name="Martin F.M."/>
            <person name="Grigoriev I.V."/>
            <person name="Hibbett D.S."/>
        </authorList>
    </citation>
    <scope>NUCLEOTIDE SEQUENCE [LARGE SCALE GENOMIC DNA]</scope>
    <source>
        <strain evidence="3 4">HHB9708</strain>
    </source>
</reference>
<sequence>MDFDVSTISSVALVIVGSMGLGWVIARQSGRNSHDALRRCRMSLDQAMREITRELKRLNIQRRTLVKDFRAAHEQANEDLCRHYAVSLDQTIRALARCTKAQEIVKSLRGKLDGAKSTQAFLLSMTRAMSTLNRNVDMQTTNANLFSEFENQRDFLDSHDPDLAETLRAISSDMIDEELVPEDQVLERIRKELGLAAPRLKSGSPEDAIAHTSPEVQEPQLSMFDRLNALRSVPDH</sequence>
<evidence type="ECO:0008006" key="5">
    <source>
        <dbReference type="Google" id="ProtNLM"/>
    </source>
</evidence>
<name>A0A164WGK6_9AGAM</name>
<dbReference type="AlphaFoldDB" id="A0A164WGK6"/>
<keyword evidence="2" id="KW-0812">Transmembrane</keyword>
<protein>
    <recommendedName>
        <fullName evidence="5">Snf7-domain-containing protein</fullName>
    </recommendedName>
</protein>
<evidence type="ECO:0000256" key="1">
    <source>
        <dbReference type="SAM" id="Coils"/>
    </source>
</evidence>
<dbReference type="Pfam" id="PF03357">
    <property type="entry name" value="Snf7"/>
    <property type="match status" value="1"/>
</dbReference>
<evidence type="ECO:0000313" key="3">
    <source>
        <dbReference type="EMBL" id="KZS95027.1"/>
    </source>
</evidence>
<dbReference type="Gene3D" id="6.10.140.1230">
    <property type="match status" value="1"/>
</dbReference>
<keyword evidence="2" id="KW-1133">Transmembrane helix</keyword>
<keyword evidence="4" id="KW-1185">Reference proteome</keyword>
<feature type="transmembrane region" description="Helical" evidence="2">
    <location>
        <begin position="6"/>
        <end position="26"/>
    </location>
</feature>
<accession>A0A164WGK6</accession>
<dbReference type="GO" id="GO:0007034">
    <property type="term" value="P:vacuolar transport"/>
    <property type="evidence" value="ECO:0007669"/>
    <property type="project" value="InterPro"/>
</dbReference>
<proteinExistence type="predicted"/>